<reference evidence="3 4" key="1">
    <citation type="submission" date="2016-10" db="EMBL/GenBank/DDBJ databases">
        <authorList>
            <person name="de Groot N.N."/>
        </authorList>
    </citation>
    <scope>NUCLEOTIDE SEQUENCE [LARGE SCALE GENOMIC DNA]</scope>
    <source>
        <strain evidence="3 4">S5-249</strain>
    </source>
</reference>
<gene>
    <name evidence="3" type="ORF">SAMN05192580_2633</name>
</gene>
<dbReference type="InterPro" id="IPR000674">
    <property type="entry name" value="Ald_Oxase/Xan_DH_a/b"/>
</dbReference>
<dbReference type="PANTHER" id="PTHR11908:SF123">
    <property type="entry name" value="ALDEHYDE OXIDOREDUCTASE MOLYBDENUM-BINDING SUBUNIT PAOC"/>
    <property type="match status" value="1"/>
</dbReference>
<dbReference type="RefSeq" id="WP_093315211.1">
    <property type="nucleotide sequence ID" value="NZ_FOZG01000002.1"/>
</dbReference>
<dbReference type="PANTHER" id="PTHR11908">
    <property type="entry name" value="XANTHINE DEHYDROGENASE"/>
    <property type="match status" value="1"/>
</dbReference>
<dbReference type="SUPFAM" id="SSF54665">
    <property type="entry name" value="CO dehydrogenase molybdoprotein N-domain-like"/>
    <property type="match status" value="1"/>
</dbReference>
<evidence type="ECO:0000313" key="3">
    <source>
        <dbReference type="EMBL" id="SFS01732.1"/>
    </source>
</evidence>
<dbReference type="Pfam" id="PF02738">
    <property type="entry name" value="MoCoBD_1"/>
    <property type="match status" value="1"/>
</dbReference>
<keyword evidence="4" id="KW-1185">Reference proteome</keyword>
<dbReference type="InterPro" id="IPR037165">
    <property type="entry name" value="AldOxase/xan_DH_Mopterin-bd_sf"/>
</dbReference>
<dbReference type="OrthoDB" id="8428274at2"/>
<evidence type="ECO:0000313" key="4">
    <source>
        <dbReference type="Proteomes" id="UP000198824"/>
    </source>
</evidence>
<dbReference type="InterPro" id="IPR016208">
    <property type="entry name" value="Ald_Oxase/xanthine_DH-like"/>
</dbReference>
<dbReference type="SMART" id="SM01008">
    <property type="entry name" value="Ald_Xan_dh_C"/>
    <property type="match status" value="1"/>
</dbReference>
<dbReference type="Gene3D" id="3.30.365.10">
    <property type="entry name" value="Aldehyde oxidase/xanthine dehydrogenase, molybdopterin binding domain"/>
    <property type="match status" value="4"/>
</dbReference>
<dbReference type="InterPro" id="IPR008274">
    <property type="entry name" value="AldOxase/xan_DH_MoCoBD1"/>
</dbReference>
<dbReference type="Pfam" id="PF20256">
    <property type="entry name" value="MoCoBD_2"/>
    <property type="match status" value="1"/>
</dbReference>
<feature type="region of interest" description="Disordered" evidence="1">
    <location>
        <begin position="1"/>
        <end position="33"/>
    </location>
</feature>
<dbReference type="AlphaFoldDB" id="A0A1I6LE03"/>
<dbReference type="InterPro" id="IPR036856">
    <property type="entry name" value="Ald_Oxase/Xan_DH_a/b_sf"/>
</dbReference>
<dbReference type="SUPFAM" id="SSF56003">
    <property type="entry name" value="Molybdenum cofactor-binding domain"/>
    <property type="match status" value="1"/>
</dbReference>
<sequence>MSSTTATLRMNAKQGLNRADHAPQGLIGAPLDRKEGPLKVSGRAPYAYEHHPANVAFGYLVTATIARGKVNGYDFDAALAVPGVVAVIDAGKRTTTQAANTSSNPEQGNDHVTHYGQPLLMVVADTFEAAREAAAKVRVDYAPEEGGRFVLAEEAPKAKTPGYPFFNKANMNTGDFDGAFATAPVQVDATYTTPSQIHAAMEPHAATASWDEAEGKLTIHASYQMIGNVAAQLAKVLGIKADKIHLMSPYVGGGFGSKLGLNPESVMAAVAARALKRPVKIAITRQQLFGISGRRSDSIQRIRLGAEADGRILAIAHESLVSNRDGETFYEPAGISTPTLYAGENRLVSHRQAAMDLMISVSMRAPGEAIGMLALESAMDELAHTLGLDPVELRLRNEPDTDPQAGTPFSTRKLAKCLTQGAEAFGWAERKPQPGARREGDWLVGLGVAALSRNNYLSTSSARVRLTPAGTAEIETDHTDIGTGTYTILAQVAGDVLGLPMDAIEVRLGDSTLPKSSGSGGSWGAASGASSVLVAAEALIEQIAKRLGVEADQLTFKDGQVITGNRTMPLADAVGPEPLEAEGTIQSGAVQLTHTQVAYGAVFAEVAVNAVTGEIRVRRLDATLAAGRILNPKTARSQVLGGLIWGMSGALMEEAALDERRGVFVNHDLAEYHVPVNADAPAIDVTFLEEDDRYANPLGVKGIGELGICGSGAAIANAVFNATGVRVRDFPITLDKLLDGLPD</sequence>
<dbReference type="GO" id="GO:0005506">
    <property type="term" value="F:iron ion binding"/>
    <property type="evidence" value="ECO:0007669"/>
    <property type="project" value="InterPro"/>
</dbReference>
<dbReference type="EMBL" id="FOZG01000002">
    <property type="protein sequence ID" value="SFS01732.1"/>
    <property type="molecule type" value="Genomic_DNA"/>
</dbReference>
<accession>A0A1I6LE03</accession>
<protein>
    <submittedName>
        <fullName evidence="3">Xanthine dehydrogenase YagR molybdenum-binding subunit</fullName>
    </submittedName>
</protein>
<dbReference type="InterPro" id="IPR046867">
    <property type="entry name" value="AldOxase/xan_DH_MoCoBD2"/>
</dbReference>
<organism evidence="3 4">
    <name type="scientific">Sphingomonas jatrophae</name>
    <dbReference type="NCBI Taxonomy" id="1166337"/>
    <lineage>
        <taxon>Bacteria</taxon>
        <taxon>Pseudomonadati</taxon>
        <taxon>Pseudomonadota</taxon>
        <taxon>Alphaproteobacteria</taxon>
        <taxon>Sphingomonadales</taxon>
        <taxon>Sphingomonadaceae</taxon>
        <taxon>Sphingomonas</taxon>
    </lineage>
</organism>
<dbReference type="GO" id="GO:0016491">
    <property type="term" value="F:oxidoreductase activity"/>
    <property type="evidence" value="ECO:0007669"/>
    <property type="project" value="InterPro"/>
</dbReference>
<dbReference type="Pfam" id="PF01315">
    <property type="entry name" value="Ald_Xan_dh_C"/>
    <property type="match status" value="1"/>
</dbReference>
<dbReference type="STRING" id="1166337.SAMN05192580_2633"/>
<evidence type="ECO:0000256" key="1">
    <source>
        <dbReference type="SAM" id="MobiDB-lite"/>
    </source>
</evidence>
<name>A0A1I6LE03_9SPHN</name>
<feature type="domain" description="Aldehyde oxidase/xanthine dehydrogenase a/b hammerhead" evidence="2">
    <location>
        <begin position="41"/>
        <end position="145"/>
    </location>
</feature>
<dbReference type="Gene3D" id="3.90.1170.50">
    <property type="entry name" value="Aldehyde oxidase/xanthine dehydrogenase, a/b hammerhead"/>
    <property type="match status" value="1"/>
</dbReference>
<evidence type="ECO:0000259" key="2">
    <source>
        <dbReference type="SMART" id="SM01008"/>
    </source>
</evidence>
<proteinExistence type="predicted"/>
<dbReference type="Proteomes" id="UP000198824">
    <property type="component" value="Unassembled WGS sequence"/>
</dbReference>